<name>A0A7S4SB44_9DINO</name>
<dbReference type="GO" id="GO:0000973">
    <property type="term" value="P:post-transcriptional tethering of RNA polymerase II gene DNA at nuclear periphery"/>
    <property type="evidence" value="ECO:0007669"/>
    <property type="project" value="TreeGrafter"/>
</dbReference>
<dbReference type="GO" id="GO:0003690">
    <property type="term" value="F:double-stranded DNA binding"/>
    <property type="evidence" value="ECO:0007669"/>
    <property type="project" value="InterPro"/>
</dbReference>
<dbReference type="AlphaFoldDB" id="A0A7S4SB44"/>
<dbReference type="Gene3D" id="1.10.10.10">
    <property type="entry name" value="Winged helix-like DNA-binding domain superfamily/Winged helix DNA-binding domain"/>
    <property type="match status" value="1"/>
</dbReference>
<dbReference type="GO" id="GO:0016973">
    <property type="term" value="P:poly(A)+ mRNA export from nucleus"/>
    <property type="evidence" value="ECO:0007669"/>
    <property type="project" value="TreeGrafter"/>
</dbReference>
<accession>A0A7S4SB44</accession>
<protein>
    <recommendedName>
        <fullName evidence="2">PCI domain-containing protein</fullName>
    </recommendedName>
</protein>
<evidence type="ECO:0000313" key="1">
    <source>
        <dbReference type="EMBL" id="CAE4637953.1"/>
    </source>
</evidence>
<proteinExistence type="predicted"/>
<dbReference type="PANTHER" id="PTHR12732:SF0">
    <property type="entry name" value="PCI DOMAIN-CONTAINING PROTEIN 2"/>
    <property type="match status" value="1"/>
</dbReference>
<gene>
    <name evidence="1" type="ORF">AMON00008_LOCUS46625</name>
</gene>
<dbReference type="GO" id="GO:0003723">
    <property type="term" value="F:RNA binding"/>
    <property type="evidence" value="ECO:0007669"/>
    <property type="project" value="InterPro"/>
</dbReference>
<evidence type="ECO:0008006" key="2">
    <source>
        <dbReference type="Google" id="ProtNLM"/>
    </source>
</evidence>
<reference evidence="1" key="1">
    <citation type="submission" date="2021-01" db="EMBL/GenBank/DDBJ databases">
        <authorList>
            <person name="Corre E."/>
            <person name="Pelletier E."/>
            <person name="Niang G."/>
            <person name="Scheremetjew M."/>
            <person name="Finn R."/>
            <person name="Kale V."/>
            <person name="Holt S."/>
            <person name="Cochrane G."/>
            <person name="Meng A."/>
            <person name="Brown T."/>
            <person name="Cohen L."/>
        </authorList>
    </citation>
    <scope>NUCLEOTIDE SEQUENCE</scope>
    <source>
        <strain evidence="1">CCMP3105</strain>
    </source>
</reference>
<dbReference type="InterPro" id="IPR036388">
    <property type="entry name" value="WH-like_DNA-bd_sf"/>
</dbReference>
<dbReference type="EMBL" id="HBNR01065997">
    <property type="protein sequence ID" value="CAE4637953.1"/>
    <property type="molecule type" value="Transcribed_RNA"/>
</dbReference>
<dbReference type="SMART" id="SM00753">
    <property type="entry name" value="PAM"/>
    <property type="match status" value="1"/>
</dbReference>
<organism evidence="1">
    <name type="scientific">Alexandrium monilatum</name>
    <dbReference type="NCBI Taxonomy" id="311494"/>
    <lineage>
        <taxon>Eukaryota</taxon>
        <taxon>Sar</taxon>
        <taxon>Alveolata</taxon>
        <taxon>Dinophyceae</taxon>
        <taxon>Gonyaulacales</taxon>
        <taxon>Pyrocystaceae</taxon>
        <taxon>Alexandrium</taxon>
    </lineage>
</organism>
<dbReference type="GO" id="GO:0070390">
    <property type="term" value="C:transcription export complex 2"/>
    <property type="evidence" value="ECO:0007669"/>
    <property type="project" value="TreeGrafter"/>
</dbReference>
<dbReference type="PANTHER" id="PTHR12732">
    <property type="entry name" value="UNCHARACTERIZED PROTEASOME COMPONENT REGION PCI-CONTAINING"/>
    <property type="match status" value="1"/>
</dbReference>
<dbReference type="GO" id="GO:0006368">
    <property type="term" value="P:transcription elongation by RNA polymerase II"/>
    <property type="evidence" value="ECO:0007669"/>
    <property type="project" value="TreeGrafter"/>
</dbReference>
<sequence>MVRSRSPARGFQARFARLVEERDGRGLHALLWESEREPISAGLAPSPPDDVASEIVSAGRAGKSEEAFEALCRALKLWIARYLGLRRGVDGSWMLLPLLWLAAQPRRLAAELDAKGQSKKNQTKLVEAMRDHFQKLHRDERRREGALVACCELLRLYFRMGQASQCSPILKKVSQGQGGEQLDLEALPKALAVTLCFLWGKHSVMEGNVVEAEERLSWALSRCPPGAESNRRQILAYLVPCRLRTGRFPSMDLLTRNGLGWMQGLIKSVADGDVRRFDEEFDLCEDRLVRDGSYLVVEKLKLLAYRNLARKVHMDAGRRLEAAGKAEHRHKQDLAMYERAFKWQDSCDADETLCLLAHLIHLGAVRGFISDEFRKIVFSKENPFPDPSKWCPGA</sequence>
<dbReference type="InterPro" id="IPR045114">
    <property type="entry name" value="Csn12-like"/>
</dbReference>